<organism evidence="3 4">
    <name type="scientific">Hydrogenophaga crocea</name>
    <dbReference type="NCBI Taxonomy" id="2716225"/>
    <lineage>
        <taxon>Bacteria</taxon>
        <taxon>Pseudomonadati</taxon>
        <taxon>Pseudomonadota</taxon>
        <taxon>Betaproteobacteria</taxon>
        <taxon>Burkholderiales</taxon>
        <taxon>Comamonadaceae</taxon>
        <taxon>Hydrogenophaga</taxon>
    </lineage>
</organism>
<dbReference type="Proteomes" id="UP000503162">
    <property type="component" value="Chromosome"/>
</dbReference>
<evidence type="ECO:0000313" key="4">
    <source>
        <dbReference type="Proteomes" id="UP000503162"/>
    </source>
</evidence>
<protein>
    <submittedName>
        <fullName evidence="3">SnoaL-like domain-containing protein</fullName>
    </submittedName>
</protein>
<dbReference type="EMBL" id="CP049989">
    <property type="protein sequence ID" value="QIM53460.1"/>
    <property type="molecule type" value="Genomic_DNA"/>
</dbReference>
<keyword evidence="2" id="KW-0560">Oxidoreductase</keyword>
<dbReference type="InterPro" id="IPR000391">
    <property type="entry name" value="Rng_hydr_dOase-bsu"/>
</dbReference>
<dbReference type="GO" id="GO:0016491">
    <property type="term" value="F:oxidoreductase activity"/>
    <property type="evidence" value="ECO:0007669"/>
    <property type="project" value="UniProtKB-KW"/>
</dbReference>
<name>A0A6G8IKE5_9BURK</name>
<keyword evidence="4" id="KW-1185">Reference proteome</keyword>
<accession>A0A6G8IKE5</accession>
<proteinExistence type="inferred from homology"/>
<sequence length="158" mass="18109">MNNTIDTQAVMQLNSHYARCIDNDHLEDWPGFFTEDCLYRVTTEDNHRQGLSAALIYADSRAMLGDRILSLRRANVYERQRYRHLLGMPALLDETLQGRHCETPFLVIRIMRTGETSVFASGRYIDRLVIDADGELRIAQRDVVCDSHAIDTLLAIPL</sequence>
<dbReference type="InterPro" id="IPR032710">
    <property type="entry name" value="NTF2-like_dom_sf"/>
</dbReference>
<dbReference type="RefSeq" id="WP_166228547.1">
    <property type="nucleotide sequence ID" value="NZ_CP049989.1"/>
</dbReference>
<dbReference type="Pfam" id="PF00866">
    <property type="entry name" value="Ring_hydroxyl_B"/>
    <property type="match status" value="1"/>
</dbReference>
<dbReference type="SUPFAM" id="SSF54427">
    <property type="entry name" value="NTF2-like"/>
    <property type="match status" value="1"/>
</dbReference>
<evidence type="ECO:0000313" key="3">
    <source>
        <dbReference type="EMBL" id="QIM53460.1"/>
    </source>
</evidence>
<evidence type="ECO:0000256" key="1">
    <source>
        <dbReference type="ARBA" id="ARBA00009570"/>
    </source>
</evidence>
<evidence type="ECO:0000256" key="2">
    <source>
        <dbReference type="ARBA" id="ARBA00023002"/>
    </source>
</evidence>
<dbReference type="AlphaFoldDB" id="A0A6G8IKE5"/>
<comment type="similarity">
    <text evidence="1">Belongs to the bacterial ring-hydroxylating dioxygenase beta subunit family.</text>
</comment>
<gene>
    <name evidence="3" type="ORF">G9Q37_15480</name>
</gene>
<dbReference type="KEGG" id="hcz:G9Q37_15480"/>
<dbReference type="Gene3D" id="3.10.450.50">
    <property type="match status" value="1"/>
</dbReference>
<reference evidence="3 4" key="1">
    <citation type="submission" date="2020-03" db="EMBL/GenBank/DDBJ databases">
        <title>Hydrogenophaga sp. nov. isolated from cyanobacterial mat.</title>
        <authorList>
            <person name="Thorat V."/>
            <person name="Kirdat K."/>
            <person name="Tiwarekar B."/>
            <person name="Costa E.D."/>
            <person name="Yadav A."/>
        </authorList>
    </citation>
    <scope>NUCLEOTIDE SEQUENCE [LARGE SCALE GENOMIC DNA]</scope>
    <source>
        <strain evidence="3 4">BA0156</strain>
    </source>
</reference>